<gene>
    <name evidence="1" type="ORF">M569_17032</name>
</gene>
<name>S8C007_9LAMI</name>
<keyword evidence="2" id="KW-1185">Reference proteome</keyword>
<dbReference type="SUPFAM" id="SSF143880">
    <property type="entry name" value="NE0471 N-terminal domain-like"/>
    <property type="match status" value="1"/>
</dbReference>
<dbReference type="InterPro" id="IPR036782">
    <property type="entry name" value="NE0471-like_N"/>
</dbReference>
<dbReference type="InterPro" id="IPR018841">
    <property type="entry name" value="DUF2442"/>
</dbReference>
<dbReference type="Gene3D" id="3.30.2020.10">
    <property type="entry name" value="NE0471-like N-terminal domain"/>
    <property type="match status" value="1"/>
</dbReference>
<reference evidence="1 2" key="1">
    <citation type="journal article" date="2013" name="BMC Genomics">
        <title>The miniature genome of a carnivorous plant Genlisea aurea contains a low number of genes and short non-coding sequences.</title>
        <authorList>
            <person name="Leushkin E.V."/>
            <person name="Sutormin R.A."/>
            <person name="Nabieva E.R."/>
            <person name="Penin A.A."/>
            <person name="Kondrashov A.S."/>
            <person name="Logacheva M.D."/>
        </authorList>
    </citation>
    <scope>NUCLEOTIDE SEQUENCE [LARGE SCALE GENOMIC DNA]</scope>
</reference>
<organism evidence="1 2">
    <name type="scientific">Genlisea aurea</name>
    <dbReference type="NCBI Taxonomy" id="192259"/>
    <lineage>
        <taxon>Eukaryota</taxon>
        <taxon>Viridiplantae</taxon>
        <taxon>Streptophyta</taxon>
        <taxon>Embryophyta</taxon>
        <taxon>Tracheophyta</taxon>
        <taxon>Spermatophyta</taxon>
        <taxon>Magnoliopsida</taxon>
        <taxon>eudicotyledons</taxon>
        <taxon>Gunneridae</taxon>
        <taxon>Pentapetalae</taxon>
        <taxon>asterids</taxon>
        <taxon>lamiids</taxon>
        <taxon>Lamiales</taxon>
        <taxon>Lentibulariaceae</taxon>
        <taxon>Genlisea</taxon>
    </lineage>
</organism>
<evidence type="ECO:0008006" key="3">
    <source>
        <dbReference type="Google" id="ProtNLM"/>
    </source>
</evidence>
<protein>
    <recommendedName>
        <fullName evidence="3">DUF2442 domain-containing protein</fullName>
    </recommendedName>
</protein>
<sequence>MRAKPATKKNIASGIICTAPWRLTKVRPHSNYTLEVEFIDGTHGVVEMSELVKSNKAGVFTVLKDLNLFNQVCIQHGAITWPGEIDLAPDAIHDAIKRYGECV</sequence>
<comment type="caution">
    <text evidence="1">The sequence shown here is derived from an EMBL/GenBank/DDBJ whole genome shotgun (WGS) entry which is preliminary data.</text>
</comment>
<accession>S8C007</accession>
<dbReference type="Proteomes" id="UP000015453">
    <property type="component" value="Unassembled WGS sequence"/>
</dbReference>
<evidence type="ECO:0000313" key="2">
    <source>
        <dbReference type="Proteomes" id="UP000015453"/>
    </source>
</evidence>
<proteinExistence type="predicted"/>
<feature type="non-terminal residue" evidence="1">
    <location>
        <position position="103"/>
    </location>
</feature>
<evidence type="ECO:0000313" key="1">
    <source>
        <dbReference type="EMBL" id="EPS57786.1"/>
    </source>
</evidence>
<dbReference type="Pfam" id="PF10387">
    <property type="entry name" value="DUF2442"/>
    <property type="match status" value="1"/>
</dbReference>
<dbReference type="AlphaFoldDB" id="S8C007"/>
<dbReference type="EMBL" id="AUSU01009839">
    <property type="protein sequence ID" value="EPS57786.1"/>
    <property type="molecule type" value="Genomic_DNA"/>
</dbReference>